<dbReference type="Gene3D" id="3.40.1190.20">
    <property type="match status" value="1"/>
</dbReference>
<evidence type="ECO:0000256" key="1">
    <source>
        <dbReference type="ARBA" id="ARBA00010688"/>
    </source>
</evidence>
<dbReference type="GO" id="GO:0008865">
    <property type="term" value="F:fructokinase activity"/>
    <property type="evidence" value="ECO:0007669"/>
    <property type="project" value="UniProtKB-ARBA"/>
</dbReference>
<dbReference type="CDD" id="cd01167">
    <property type="entry name" value="bac_FRK"/>
    <property type="match status" value="1"/>
</dbReference>
<dbReference type="Pfam" id="PF00294">
    <property type="entry name" value="PfkB"/>
    <property type="match status" value="1"/>
</dbReference>
<dbReference type="PRINTS" id="PR00990">
    <property type="entry name" value="RIBOKINASE"/>
</dbReference>
<dbReference type="GO" id="GO:0006000">
    <property type="term" value="P:fructose metabolic process"/>
    <property type="evidence" value="ECO:0007669"/>
    <property type="project" value="UniProtKB-ARBA"/>
</dbReference>
<evidence type="ECO:0000313" key="8">
    <source>
        <dbReference type="EMBL" id="ATL90313.1"/>
    </source>
</evidence>
<evidence type="ECO:0000256" key="6">
    <source>
        <dbReference type="RuleBase" id="RU003704"/>
    </source>
</evidence>
<proteinExistence type="inferred from homology"/>
<gene>
    <name evidence="8" type="ORF">CRH10_08410</name>
</gene>
<dbReference type="EMBL" id="CP023819">
    <property type="protein sequence ID" value="ATL90313.1"/>
    <property type="molecule type" value="Genomic_DNA"/>
</dbReference>
<dbReference type="Proteomes" id="UP000223709">
    <property type="component" value="Chromosome"/>
</dbReference>
<dbReference type="RefSeq" id="WP_098924107.1">
    <property type="nucleotide sequence ID" value="NZ_CP023819.1"/>
</dbReference>
<keyword evidence="4 6" id="KW-0418">Kinase</keyword>
<keyword evidence="3" id="KW-0547">Nucleotide-binding</keyword>
<comment type="similarity">
    <text evidence="1 6">Belongs to the carbohydrate kinase PfkB family.</text>
</comment>
<keyword evidence="2 6" id="KW-0808">Transferase</keyword>
<accession>A0A291TAU6</accession>
<dbReference type="PANTHER" id="PTHR43085">
    <property type="entry name" value="HEXOKINASE FAMILY MEMBER"/>
    <property type="match status" value="1"/>
</dbReference>
<dbReference type="InterPro" id="IPR011611">
    <property type="entry name" value="PfkB_dom"/>
</dbReference>
<dbReference type="InterPro" id="IPR002139">
    <property type="entry name" value="Ribo/fructo_kinase"/>
</dbReference>
<dbReference type="PANTHER" id="PTHR43085:SF1">
    <property type="entry name" value="PSEUDOURIDINE KINASE-RELATED"/>
    <property type="match status" value="1"/>
</dbReference>
<keyword evidence="5" id="KW-0067">ATP-binding</keyword>
<dbReference type="InterPro" id="IPR029056">
    <property type="entry name" value="Ribokinase-like"/>
</dbReference>
<evidence type="ECO:0000256" key="5">
    <source>
        <dbReference type="ARBA" id="ARBA00022840"/>
    </source>
</evidence>
<dbReference type="PROSITE" id="PS00584">
    <property type="entry name" value="PFKB_KINASES_2"/>
    <property type="match status" value="1"/>
</dbReference>
<dbReference type="InterPro" id="IPR002173">
    <property type="entry name" value="Carboh/pur_kinase_PfkB_CS"/>
</dbReference>
<evidence type="ECO:0000256" key="3">
    <source>
        <dbReference type="ARBA" id="ARBA00022741"/>
    </source>
</evidence>
<feature type="domain" description="Carbohydrate kinase PfkB" evidence="7">
    <location>
        <begin position="3"/>
        <end position="304"/>
    </location>
</feature>
<evidence type="ECO:0000313" key="9">
    <source>
        <dbReference type="Proteomes" id="UP000223709"/>
    </source>
</evidence>
<dbReference type="AlphaFoldDB" id="A0A291TAU6"/>
<dbReference type="GO" id="GO:0005524">
    <property type="term" value="F:ATP binding"/>
    <property type="evidence" value="ECO:0007669"/>
    <property type="project" value="UniProtKB-KW"/>
</dbReference>
<name>A0A291TAU6_9FIRM</name>
<evidence type="ECO:0000256" key="4">
    <source>
        <dbReference type="ARBA" id="ARBA00022777"/>
    </source>
</evidence>
<dbReference type="SUPFAM" id="SSF53613">
    <property type="entry name" value="Ribokinase-like"/>
    <property type="match status" value="1"/>
</dbReference>
<evidence type="ECO:0000259" key="7">
    <source>
        <dbReference type="Pfam" id="PF00294"/>
    </source>
</evidence>
<sequence>MDILTIGEVLIDLTQTGKDARGIPQFAANPGGAPANLAVAAARLGAQTAFIGKVGADAFGRYLKEVLAENKVDVSGMAVDADHPTTMAVVSVDATGERDFSFYRSANADVMLSKEDISEGALKAAKIVHFGSVSLTADPSRTATLDAAARAKKLGAVITYDPNYRANLWKNKEEAIAQMKAPLPLVDILKVSDEELPLLTGTTDCESGTAQLAQNGIRLIFVTLGANGVFYRFGEKTGHVAGVPCKVGDTNGAGDTFFGAALSKLCKEELDTLTVDKLEGILAFANKAASITTSRHGAIPAMPTLAEVEG</sequence>
<dbReference type="InterPro" id="IPR050306">
    <property type="entry name" value="PfkB_Carbo_kinase"/>
</dbReference>
<organism evidence="8 9">
    <name type="scientific">Faecalibacterium prausnitzii</name>
    <dbReference type="NCBI Taxonomy" id="853"/>
    <lineage>
        <taxon>Bacteria</taxon>
        <taxon>Bacillati</taxon>
        <taxon>Bacillota</taxon>
        <taxon>Clostridia</taxon>
        <taxon>Eubacteriales</taxon>
        <taxon>Oscillospiraceae</taxon>
        <taxon>Faecalibacterium</taxon>
    </lineage>
</organism>
<protein>
    <submittedName>
        <fullName evidence="8">Carbohydrate kinase</fullName>
    </submittedName>
</protein>
<evidence type="ECO:0000256" key="2">
    <source>
        <dbReference type="ARBA" id="ARBA00022679"/>
    </source>
</evidence>
<reference evidence="8 9" key="1">
    <citation type="submission" date="2017-10" db="EMBL/GenBank/DDBJ databases">
        <title>Complete Genome Sequence of Faecalibacterium prausnitzii isolated from the gut of healthy adult Indian.</title>
        <authorList>
            <person name="Bag S."/>
            <person name="Ghosh T.S."/>
            <person name="Das B."/>
        </authorList>
    </citation>
    <scope>NUCLEOTIDE SEQUENCE [LARGE SCALE GENOMIC DNA]</scope>
    <source>
        <strain evidence="8 9">Indica</strain>
    </source>
</reference>